<organism evidence="6 7">
    <name type="scientific">Fodinicola feengrottensis</name>
    <dbReference type="NCBI Taxonomy" id="435914"/>
    <lineage>
        <taxon>Bacteria</taxon>
        <taxon>Bacillati</taxon>
        <taxon>Actinomycetota</taxon>
        <taxon>Actinomycetes</taxon>
        <taxon>Mycobacteriales</taxon>
        <taxon>Fodinicola</taxon>
    </lineage>
</organism>
<dbReference type="SUPFAM" id="SSF46689">
    <property type="entry name" value="Homeodomain-like"/>
    <property type="match status" value="1"/>
</dbReference>
<keyword evidence="3" id="KW-0804">Transcription</keyword>
<keyword evidence="7" id="KW-1185">Reference proteome</keyword>
<dbReference type="PANTHER" id="PTHR30055">
    <property type="entry name" value="HTH-TYPE TRANSCRIPTIONAL REGULATOR RUTR"/>
    <property type="match status" value="1"/>
</dbReference>
<dbReference type="InterPro" id="IPR009057">
    <property type="entry name" value="Homeodomain-like_sf"/>
</dbReference>
<protein>
    <submittedName>
        <fullName evidence="6">TetR/AcrR family transcriptional regulator</fullName>
    </submittedName>
</protein>
<evidence type="ECO:0000256" key="1">
    <source>
        <dbReference type="ARBA" id="ARBA00023015"/>
    </source>
</evidence>
<dbReference type="InterPro" id="IPR001647">
    <property type="entry name" value="HTH_TetR"/>
</dbReference>
<dbReference type="EMBL" id="BAAANY010000005">
    <property type="protein sequence ID" value="GAA1666905.1"/>
    <property type="molecule type" value="Genomic_DNA"/>
</dbReference>
<proteinExistence type="predicted"/>
<evidence type="ECO:0000256" key="2">
    <source>
        <dbReference type="ARBA" id="ARBA00023125"/>
    </source>
</evidence>
<sequence>MAEMGLRARKKQRTRLTISTAATALFEERGFEQVTLAEVARAAEVSVNTIFNYFGTKEDLFFDRQDEAIAAPAGVVLGRATGQSAWYALVHDSLRSDPLFTADELNRDWLRTIDESPALRARVREIMDRREEELASVLAAAGDGSANPAVVAALIGGAHRAIAADRQARFRANQAIRTIRTALARLTAGSYALLEPSIGTYATKAAPLDGTSASVT</sequence>
<feature type="domain" description="HTH tetR-type" evidence="5">
    <location>
        <begin position="12"/>
        <end position="72"/>
    </location>
</feature>
<keyword evidence="1" id="KW-0805">Transcription regulation</keyword>
<feature type="DNA-binding region" description="H-T-H motif" evidence="4">
    <location>
        <begin position="35"/>
        <end position="54"/>
    </location>
</feature>
<dbReference type="Gene3D" id="1.10.357.10">
    <property type="entry name" value="Tetracycline Repressor, domain 2"/>
    <property type="match status" value="1"/>
</dbReference>
<reference evidence="7" key="1">
    <citation type="journal article" date="2019" name="Int. J. Syst. Evol. Microbiol.">
        <title>The Global Catalogue of Microorganisms (GCM) 10K type strain sequencing project: providing services to taxonomists for standard genome sequencing and annotation.</title>
        <authorList>
            <consortium name="The Broad Institute Genomics Platform"/>
            <consortium name="The Broad Institute Genome Sequencing Center for Infectious Disease"/>
            <person name="Wu L."/>
            <person name="Ma J."/>
        </authorList>
    </citation>
    <scope>NUCLEOTIDE SEQUENCE [LARGE SCALE GENOMIC DNA]</scope>
    <source>
        <strain evidence="7">JCM 14718</strain>
    </source>
</reference>
<dbReference type="InterPro" id="IPR050109">
    <property type="entry name" value="HTH-type_TetR-like_transc_reg"/>
</dbReference>
<gene>
    <name evidence="6" type="ORF">GCM10009765_15510</name>
</gene>
<evidence type="ECO:0000259" key="5">
    <source>
        <dbReference type="PROSITE" id="PS50977"/>
    </source>
</evidence>
<evidence type="ECO:0000256" key="3">
    <source>
        <dbReference type="ARBA" id="ARBA00023163"/>
    </source>
</evidence>
<dbReference type="PANTHER" id="PTHR30055:SF234">
    <property type="entry name" value="HTH-TYPE TRANSCRIPTIONAL REGULATOR BETI"/>
    <property type="match status" value="1"/>
</dbReference>
<comment type="caution">
    <text evidence="6">The sequence shown here is derived from an EMBL/GenBank/DDBJ whole genome shotgun (WGS) entry which is preliminary data.</text>
</comment>
<accession>A0ABP4S3X2</accession>
<dbReference type="RefSeq" id="WP_163566616.1">
    <property type="nucleotide sequence ID" value="NZ_BAAANY010000005.1"/>
</dbReference>
<dbReference type="PROSITE" id="PS50977">
    <property type="entry name" value="HTH_TETR_2"/>
    <property type="match status" value="1"/>
</dbReference>
<dbReference type="Proteomes" id="UP001500618">
    <property type="component" value="Unassembled WGS sequence"/>
</dbReference>
<keyword evidence="2 4" id="KW-0238">DNA-binding</keyword>
<evidence type="ECO:0000256" key="4">
    <source>
        <dbReference type="PROSITE-ProRule" id="PRU00335"/>
    </source>
</evidence>
<evidence type="ECO:0000313" key="7">
    <source>
        <dbReference type="Proteomes" id="UP001500618"/>
    </source>
</evidence>
<name>A0ABP4S3X2_9ACTN</name>
<evidence type="ECO:0000313" key="6">
    <source>
        <dbReference type="EMBL" id="GAA1666905.1"/>
    </source>
</evidence>
<dbReference type="Pfam" id="PF00440">
    <property type="entry name" value="TetR_N"/>
    <property type="match status" value="1"/>
</dbReference>
<dbReference type="PRINTS" id="PR00455">
    <property type="entry name" value="HTHTETR"/>
</dbReference>